<evidence type="ECO:0000256" key="5">
    <source>
        <dbReference type="ARBA" id="ARBA00022692"/>
    </source>
</evidence>
<dbReference type="PRINTS" id="PR00173">
    <property type="entry name" value="EDTRNSPORT"/>
</dbReference>
<gene>
    <name evidence="11" type="ORF">F0L46_06275</name>
</gene>
<feature type="transmembrane region" description="Helical" evidence="10">
    <location>
        <begin position="202"/>
        <end position="224"/>
    </location>
</feature>
<dbReference type="PANTHER" id="PTHR42865">
    <property type="entry name" value="PROTON/GLUTAMATE-ASPARTATE SYMPORTER"/>
    <property type="match status" value="1"/>
</dbReference>
<dbReference type="GO" id="GO:0070778">
    <property type="term" value="P:L-aspartate transmembrane transport"/>
    <property type="evidence" value="ECO:0007669"/>
    <property type="project" value="TreeGrafter"/>
</dbReference>
<keyword evidence="5 10" id="KW-0812">Transmembrane</keyword>
<evidence type="ECO:0000256" key="10">
    <source>
        <dbReference type="SAM" id="Phobius"/>
    </source>
</evidence>
<dbReference type="GO" id="GO:0015138">
    <property type="term" value="F:fumarate transmembrane transporter activity"/>
    <property type="evidence" value="ECO:0007669"/>
    <property type="project" value="TreeGrafter"/>
</dbReference>
<keyword evidence="8 10" id="KW-0472">Membrane</keyword>
<dbReference type="PANTHER" id="PTHR42865:SF1">
    <property type="entry name" value="AEROBIC C4-DICARBOXYLATE TRANSPORT PROTEIN"/>
    <property type="match status" value="1"/>
</dbReference>
<evidence type="ECO:0000256" key="8">
    <source>
        <dbReference type="ARBA" id="ARBA00023136"/>
    </source>
</evidence>
<keyword evidence="7 10" id="KW-1133">Transmembrane helix</keyword>
<comment type="similarity">
    <text evidence="2">Belongs to the dicarboxylate/amino acid:cation symporter (DAACS) (TC 2.A.23) family.</text>
</comment>
<dbReference type="GO" id="GO:0015366">
    <property type="term" value="F:malate:proton symporter activity"/>
    <property type="evidence" value="ECO:0007669"/>
    <property type="project" value="TreeGrafter"/>
</dbReference>
<keyword evidence="4" id="KW-1003">Cell membrane</keyword>
<dbReference type="NCBIfam" id="NF002461">
    <property type="entry name" value="PRK01663.1"/>
    <property type="match status" value="1"/>
</dbReference>
<dbReference type="OrthoDB" id="9766690at2"/>
<keyword evidence="12" id="KW-1185">Reference proteome</keyword>
<evidence type="ECO:0000256" key="9">
    <source>
        <dbReference type="SAM" id="MobiDB-lite"/>
    </source>
</evidence>
<feature type="transmembrane region" description="Helical" evidence="10">
    <location>
        <begin position="88"/>
        <end position="106"/>
    </location>
</feature>
<evidence type="ECO:0000256" key="4">
    <source>
        <dbReference type="ARBA" id="ARBA00022475"/>
    </source>
</evidence>
<dbReference type="AlphaFoldDB" id="A0A5B2VIZ6"/>
<evidence type="ECO:0000256" key="3">
    <source>
        <dbReference type="ARBA" id="ARBA00022448"/>
    </source>
</evidence>
<dbReference type="RefSeq" id="WP_149816197.1">
    <property type="nucleotide sequence ID" value="NZ_VUOA01000014.1"/>
</dbReference>
<dbReference type="GO" id="GO:0005886">
    <property type="term" value="C:plasma membrane"/>
    <property type="evidence" value="ECO:0007669"/>
    <property type="project" value="UniProtKB-SubCell"/>
</dbReference>
<dbReference type="FunFam" id="1.10.3860.10:FF:000001">
    <property type="entry name" value="C4-dicarboxylate transport protein"/>
    <property type="match status" value="1"/>
</dbReference>
<dbReference type="PROSITE" id="PS00714">
    <property type="entry name" value="NA_DICARBOXYL_SYMP_2"/>
    <property type="match status" value="1"/>
</dbReference>
<comment type="caution">
    <text evidence="11">The sequence shown here is derived from an EMBL/GenBank/DDBJ whole genome shotgun (WGS) entry which is preliminary data.</text>
</comment>
<feature type="transmembrane region" description="Helical" evidence="10">
    <location>
        <begin position="51"/>
        <end position="73"/>
    </location>
</feature>
<dbReference type="EMBL" id="VUOA01000014">
    <property type="protein sequence ID" value="KAA2238249.1"/>
    <property type="molecule type" value="Genomic_DNA"/>
</dbReference>
<dbReference type="SUPFAM" id="SSF118215">
    <property type="entry name" value="Proton glutamate symport protein"/>
    <property type="match status" value="1"/>
</dbReference>
<dbReference type="InterPro" id="IPR018107">
    <property type="entry name" value="Na-dicarboxylate_symporter_CS"/>
</dbReference>
<keyword evidence="3" id="KW-0813">Transport</keyword>
<comment type="subcellular location">
    <subcellularLocation>
        <location evidence="1">Cell inner membrane</location>
        <topology evidence="1">Multi-pass membrane protein</topology>
    </subcellularLocation>
</comment>
<evidence type="ECO:0000313" key="12">
    <source>
        <dbReference type="Proteomes" id="UP000323142"/>
    </source>
</evidence>
<evidence type="ECO:0000313" key="11">
    <source>
        <dbReference type="EMBL" id="KAA2238249.1"/>
    </source>
</evidence>
<organism evidence="11 12">
    <name type="scientific">Salinarimonas soli</name>
    <dbReference type="NCBI Taxonomy" id="1638099"/>
    <lineage>
        <taxon>Bacteria</taxon>
        <taxon>Pseudomonadati</taxon>
        <taxon>Pseudomonadota</taxon>
        <taxon>Alphaproteobacteria</taxon>
        <taxon>Hyphomicrobiales</taxon>
        <taxon>Salinarimonadaceae</taxon>
        <taxon>Salinarimonas</taxon>
    </lineage>
</organism>
<dbReference type="GO" id="GO:0015141">
    <property type="term" value="F:succinate transmembrane transporter activity"/>
    <property type="evidence" value="ECO:0007669"/>
    <property type="project" value="TreeGrafter"/>
</dbReference>
<evidence type="ECO:0000256" key="6">
    <source>
        <dbReference type="ARBA" id="ARBA00022847"/>
    </source>
</evidence>
<dbReference type="InterPro" id="IPR036458">
    <property type="entry name" value="Na:dicarbo_symporter_sf"/>
</dbReference>
<name>A0A5B2VIZ6_9HYPH</name>
<reference evidence="11 12" key="1">
    <citation type="submission" date="2019-09" db="EMBL/GenBank/DDBJ databases">
        <title>Salinarimonas rosea gen. nov., sp. nov., a new member of the a-2 subgroup of the Proteobacteria.</title>
        <authorList>
            <person name="Liu J."/>
        </authorList>
    </citation>
    <scope>NUCLEOTIDE SEQUENCE [LARGE SCALE GENOMIC DNA]</scope>
    <source>
        <strain evidence="11 12">BN140002</strain>
    </source>
</reference>
<proteinExistence type="inferred from homology"/>
<evidence type="ECO:0000256" key="2">
    <source>
        <dbReference type="ARBA" id="ARBA00006148"/>
    </source>
</evidence>
<accession>A0A5B2VIZ6</accession>
<reference evidence="11 12" key="2">
    <citation type="submission" date="2019-09" db="EMBL/GenBank/DDBJ databases">
        <authorList>
            <person name="Jin C."/>
        </authorList>
    </citation>
    <scope>NUCLEOTIDE SEQUENCE [LARGE SCALE GENOMIC DNA]</scope>
    <source>
        <strain evidence="11 12">BN140002</strain>
    </source>
</reference>
<keyword evidence="6" id="KW-0769">Symport</keyword>
<protein>
    <submittedName>
        <fullName evidence="11">Dicarboxylate/amino acid:cation symporter</fullName>
    </submittedName>
</protein>
<sequence length="447" mass="46182">MHPEPQPPGAPRPTPWYGVLYVQVLAAIVAGVAVGYAYPGLGAALKPLGDAFIGLIKMMIAPVIFCTVVHGIASMSDLKSVGRVGLKALVYFEVVSTAALAIGLVVGRTVRPGAGFDIDATALDPRAVESYVRRAGEGSFVDHLMAIVPSTFVDAFAKGDLLQVLLVSVLSGVAVSRMGAPGQRIAAAVDLAGQMFFRIIGLIVRLAPIGAFGAMAFTVGAYGLGSLWNLVQLVATFYLTSAIFVLLVLGSIARLNGFSILRLVRYIGDELLIVLGTSSSETVLPHMIQKLQTLGASPSVVGLVVPTGYSFNLDGTNIYITLAVLFLAQATNTPLTLTQELTILAVAMLTSKGASGVTGAGFVTLAATLSIVPDIPIQALAILVGIDKFMSECRALTNLVGNAVATLVVARWEGALDAGRLTRELAGGPGRGTTDAAPMAGARGLPS</sequence>
<dbReference type="InterPro" id="IPR001991">
    <property type="entry name" value="Na-dicarboxylate_symporter"/>
</dbReference>
<dbReference type="Proteomes" id="UP000323142">
    <property type="component" value="Unassembled WGS sequence"/>
</dbReference>
<evidence type="ECO:0000256" key="7">
    <source>
        <dbReference type="ARBA" id="ARBA00022989"/>
    </source>
</evidence>
<feature type="transmembrane region" description="Helical" evidence="10">
    <location>
        <begin position="20"/>
        <end position="39"/>
    </location>
</feature>
<dbReference type="Pfam" id="PF00375">
    <property type="entry name" value="SDF"/>
    <property type="match status" value="1"/>
</dbReference>
<dbReference type="PROSITE" id="PS00713">
    <property type="entry name" value="NA_DICARBOXYL_SYMP_1"/>
    <property type="match status" value="1"/>
</dbReference>
<feature type="transmembrane region" description="Helical" evidence="10">
    <location>
        <begin position="230"/>
        <end position="253"/>
    </location>
</feature>
<evidence type="ECO:0000256" key="1">
    <source>
        <dbReference type="ARBA" id="ARBA00004429"/>
    </source>
</evidence>
<feature type="region of interest" description="Disordered" evidence="9">
    <location>
        <begin position="423"/>
        <end position="447"/>
    </location>
</feature>
<dbReference type="Gene3D" id="1.10.3860.10">
    <property type="entry name" value="Sodium:dicarboxylate symporter"/>
    <property type="match status" value="1"/>
</dbReference>